<gene>
    <name evidence="1" type="ORF">MHI_LOCUS520139</name>
</gene>
<name>A0A6V7H912_9HYME</name>
<proteinExistence type="predicted"/>
<dbReference type="Proteomes" id="UP000752696">
    <property type="component" value="Unassembled WGS sequence"/>
</dbReference>
<evidence type="ECO:0000313" key="2">
    <source>
        <dbReference type="Proteomes" id="UP000752696"/>
    </source>
</evidence>
<comment type="caution">
    <text evidence="1">The sequence shown here is derived from an EMBL/GenBank/DDBJ whole genome shotgun (WGS) entry which is preliminary data.</text>
</comment>
<dbReference type="OrthoDB" id="10663391at2759"/>
<sequence>MDALLFEESLMTQRYATRLLALRRFLKRSTTTTTTQFFIGSDEKYPGRFDKKVWKILRTRSKVNLLEVRENAAIIQDKQIDIIVRGIDVTDTKTGFLWRYNSTKLQHSQKFRTHEDFERNNNFPE</sequence>
<dbReference type="EMBL" id="CAJDYZ010008186">
    <property type="protein sequence ID" value="CAD1475093.1"/>
    <property type="molecule type" value="Genomic_DNA"/>
</dbReference>
<reference evidence="1" key="1">
    <citation type="submission" date="2020-07" db="EMBL/GenBank/DDBJ databases">
        <authorList>
            <person name="Nazaruddin N."/>
        </authorList>
    </citation>
    <scope>NUCLEOTIDE SEQUENCE</scope>
</reference>
<evidence type="ECO:0000313" key="1">
    <source>
        <dbReference type="EMBL" id="CAD1475093.1"/>
    </source>
</evidence>
<keyword evidence="2" id="KW-1185">Reference proteome</keyword>
<accession>A0A6V7H912</accession>
<dbReference type="AlphaFoldDB" id="A0A6V7H912"/>
<organism evidence="1 2">
    <name type="scientific">Heterotrigona itama</name>
    <dbReference type="NCBI Taxonomy" id="395501"/>
    <lineage>
        <taxon>Eukaryota</taxon>
        <taxon>Metazoa</taxon>
        <taxon>Ecdysozoa</taxon>
        <taxon>Arthropoda</taxon>
        <taxon>Hexapoda</taxon>
        <taxon>Insecta</taxon>
        <taxon>Pterygota</taxon>
        <taxon>Neoptera</taxon>
        <taxon>Endopterygota</taxon>
        <taxon>Hymenoptera</taxon>
        <taxon>Apocrita</taxon>
        <taxon>Aculeata</taxon>
        <taxon>Apoidea</taxon>
        <taxon>Anthophila</taxon>
        <taxon>Apidae</taxon>
        <taxon>Heterotrigona</taxon>
    </lineage>
</organism>
<protein>
    <submittedName>
        <fullName evidence="1">Uncharacterized protein</fullName>
    </submittedName>
</protein>